<dbReference type="Proteomes" id="UP001144256">
    <property type="component" value="Unassembled WGS sequence"/>
</dbReference>
<comment type="subcellular location">
    <subcellularLocation>
        <location evidence="1">Cell membrane</location>
        <topology evidence="1">Multi-pass membrane protein</topology>
    </subcellularLocation>
</comment>
<feature type="transmembrane region" description="Helical" evidence="6">
    <location>
        <begin position="296"/>
        <end position="314"/>
    </location>
</feature>
<dbReference type="NCBIfam" id="TIGR00792">
    <property type="entry name" value="gph"/>
    <property type="match status" value="1"/>
</dbReference>
<feature type="transmembrane region" description="Helical" evidence="6">
    <location>
        <begin position="150"/>
        <end position="170"/>
    </location>
</feature>
<feature type="transmembrane region" description="Helical" evidence="6">
    <location>
        <begin position="233"/>
        <end position="257"/>
    </location>
</feature>
<feature type="transmembrane region" description="Helical" evidence="6">
    <location>
        <begin position="269"/>
        <end position="289"/>
    </location>
</feature>
<dbReference type="Pfam" id="PF13347">
    <property type="entry name" value="MFS_2"/>
    <property type="match status" value="1"/>
</dbReference>
<organism evidence="8 9">
    <name type="scientific">Vallitalea longa</name>
    <dbReference type="NCBI Taxonomy" id="2936439"/>
    <lineage>
        <taxon>Bacteria</taxon>
        <taxon>Bacillati</taxon>
        <taxon>Bacillota</taxon>
        <taxon>Clostridia</taxon>
        <taxon>Lachnospirales</taxon>
        <taxon>Vallitaleaceae</taxon>
        <taxon>Vallitalea</taxon>
    </lineage>
</organism>
<proteinExistence type="predicted"/>
<dbReference type="InterPro" id="IPR020846">
    <property type="entry name" value="MFS_dom"/>
</dbReference>
<dbReference type="PANTHER" id="PTHR11328">
    <property type="entry name" value="MAJOR FACILITATOR SUPERFAMILY DOMAIN-CONTAINING PROTEIN"/>
    <property type="match status" value="1"/>
</dbReference>
<feature type="transmembrane region" description="Helical" evidence="6">
    <location>
        <begin position="182"/>
        <end position="201"/>
    </location>
</feature>
<accession>A0A9W5Y8Q5</accession>
<evidence type="ECO:0000313" key="8">
    <source>
        <dbReference type="EMBL" id="GKX28101.1"/>
    </source>
</evidence>
<dbReference type="RefSeq" id="WP_281812071.1">
    <property type="nucleotide sequence ID" value="NZ_BRLB01000001.1"/>
</dbReference>
<dbReference type="PROSITE" id="PS50850">
    <property type="entry name" value="MFS"/>
    <property type="match status" value="1"/>
</dbReference>
<evidence type="ECO:0000313" key="9">
    <source>
        <dbReference type="Proteomes" id="UP001144256"/>
    </source>
</evidence>
<dbReference type="GO" id="GO:0005886">
    <property type="term" value="C:plasma membrane"/>
    <property type="evidence" value="ECO:0007669"/>
    <property type="project" value="UniProtKB-SubCell"/>
</dbReference>
<name>A0A9W5Y8Q5_9FIRM</name>
<evidence type="ECO:0000256" key="2">
    <source>
        <dbReference type="ARBA" id="ARBA00022448"/>
    </source>
</evidence>
<evidence type="ECO:0000259" key="7">
    <source>
        <dbReference type="PROSITE" id="PS50850"/>
    </source>
</evidence>
<keyword evidence="2" id="KW-0813">Transport</keyword>
<dbReference type="Gene3D" id="1.20.1250.20">
    <property type="entry name" value="MFS general substrate transporter like domains"/>
    <property type="match status" value="2"/>
</dbReference>
<dbReference type="AlphaFoldDB" id="A0A9W5Y8Q5"/>
<feature type="transmembrane region" description="Helical" evidence="6">
    <location>
        <begin position="373"/>
        <end position="393"/>
    </location>
</feature>
<reference evidence="8" key="1">
    <citation type="submission" date="2022-06" db="EMBL/GenBank/DDBJ databases">
        <title>Vallitalea longa sp. nov., an anaerobic bacterium isolated from marine sediment.</title>
        <authorList>
            <person name="Hirano S."/>
            <person name="Terahara T."/>
            <person name="Mori K."/>
            <person name="Hamada M."/>
            <person name="Matsumoto R."/>
            <person name="Kobayashi T."/>
        </authorList>
    </citation>
    <scope>NUCLEOTIDE SEQUENCE</scope>
    <source>
        <strain evidence="8">SH18-1</strain>
    </source>
</reference>
<evidence type="ECO:0000256" key="6">
    <source>
        <dbReference type="SAM" id="Phobius"/>
    </source>
</evidence>
<dbReference type="GO" id="GO:0008643">
    <property type="term" value="P:carbohydrate transport"/>
    <property type="evidence" value="ECO:0007669"/>
    <property type="project" value="InterPro"/>
</dbReference>
<evidence type="ECO:0000256" key="5">
    <source>
        <dbReference type="ARBA" id="ARBA00023136"/>
    </source>
</evidence>
<keyword evidence="3 6" id="KW-0812">Transmembrane</keyword>
<dbReference type="EMBL" id="BRLB01000001">
    <property type="protein sequence ID" value="GKX28101.1"/>
    <property type="molecule type" value="Genomic_DNA"/>
</dbReference>
<dbReference type="InterPro" id="IPR039672">
    <property type="entry name" value="MFS_2"/>
</dbReference>
<dbReference type="InterPro" id="IPR036259">
    <property type="entry name" value="MFS_trans_sf"/>
</dbReference>
<keyword evidence="4 6" id="KW-1133">Transmembrane helix</keyword>
<evidence type="ECO:0000256" key="3">
    <source>
        <dbReference type="ARBA" id="ARBA00022692"/>
    </source>
</evidence>
<feature type="transmembrane region" description="Helical" evidence="6">
    <location>
        <begin position="320"/>
        <end position="344"/>
    </location>
</feature>
<dbReference type="CDD" id="cd17332">
    <property type="entry name" value="MFS_MelB_like"/>
    <property type="match status" value="1"/>
</dbReference>
<feature type="transmembrane region" description="Helical" evidence="6">
    <location>
        <begin position="83"/>
        <end position="104"/>
    </location>
</feature>
<keyword evidence="9" id="KW-1185">Reference proteome</keyword>
<feature type="transmembrane region" description="Helical" evidence="6">
    <location>
        <begin position="405"/>
        <end position="427"/>
    </location>
</feature>
<protein>
    <submittedName>
        <fullName evidence="8">MFS transporter</fullName>
    </submittedName>
</protein>
<feature type="domain" description="Major facilitator superfamily (MFS) profile" evidence="7">
    <location>
        <begin position="9"/>
        <end position="433"/>
    </location>
</feature>
<feature type="transmembrane region" description="Helical" evidence="6">
    <location>
        <begin position="35"/>
        <end position="58"/>
    </location>
</feature>
<dbReference type="InterPro" id="IPR001927">
    <property type="entry name" value="Na/Gal_symport"/>
</dbReference>
<evidence type="ECO:0000256" key="4">
    <source>
        <dbReference type="ARBA" id="ARBA00022989"/>
    </source>
</evidence>
<dbReference type="GO" id="GO:0006814">
    <property type="term" value="P:sodium ion transport"/>
    <property type="evidence" value="ECO:0007669"/>
    <property type="project" value="InterPro"/>
</dbReference>
<gene>
    <name evidence="8" type="ORF">SH1V18_05810</name>
</gene>
<sequence>MDKVNKMPIKHILGYGTAALGYNFVFMLTSTYVNIFFTNVLGISLAAVGIIMLVARIWDGVNDPIMGSLVDKTNTPRGKYRPYLLWGMLPLAITTILLFYSPSLGETGNIIYGAIIYILWGMSYTFANIPYMSMQSTLSFDPDERTKIITLKNIFTVFGIILCSMIVPGIAITKNGVHSEGFFVSGIIGALLVIVCMGITYKSTEKYKFIESKKQDKITIKERVSAVVDNKALILLALSLLILSIQQALIGASNYFFVDVLKRGDVVMIYTLTGSFAMIISMVFMPIVMKLEKKTIMGVGMIIYAVASIVFYIIPDNNIAGFIIFNIIRGIGSGFSMIIIWSMIADSVDYATLKTGKQQGGIVFSTSTFMQKAAGGIGGALINFMLAIIGFVPNAQSQTASAGNGVKLLISIVPAILALIVAILIILKYPLTKAKMKDIQKKLGRA</sequence>
<feature type="transmembrane region" description="Helical" evidence="6">
    <location>
        <begin position="12"/>
        <end position="29"/>
    </location>
</feature>
<evidence type="ECO:0000256" key="1">
    <source>
        <dbReference type="ARBA" id="ARBA00004651"/>
    </source>
</evidence>
<keyword evidence="5 6" id="KW-0472">Membrane</keyword>
<dbReference type="PANTHER" id="PTHR11328:SF24">
    <property type="entry name" value="MAJOR FACILITATOR SUPERFAMILY (MFS) PROFILE DOMAIN-CONTAINING PROTEIN"/>
    <property type="match status" value="1"/>
</dbReference>
<dbReference type="GO" id="GO:0015293">
    <property type="term" value="F:symporter activity"/>
    <property type="evidence" value="ECO:0007669"/>
    <property type="project" value="InterPro"/>
</dbReference>
<comment type="caution">
    <text evidence="8">The sequence shown here is derived from an EMBL/GenBank/DDBJ whole genome shotgun (WGS) entry which is preliminary data.</text>
</comment>
<feature type="transmembrane region" description="Helical" evidence="6">
    <location>
        <begin position="110"/>
        <end position="129"/>
    </location>
</feature>
<dbReference type="SUPFAM" id="SSF103473">
    <property type="entry name" value="MFS general substrate transporter"/>
    <property type="match status" value="1"/>
</dbReference>